<organism evidence="3 4">
    <name type="scientific">Favolaschia claudopus</name>
    <dbReference type="NCBI Taxonomy" id="2862362"/>
    <lineage>
        <taxon>Eukaryota</taxon>
        <taxon>Fungi</taxon>
        <taxon>Dikarya</taxon>
        <taxon>Basidiomycota</taxon>
        <taxon>Agaricomycotina</taxon>
        <taxon>Agaricomycetes</taxon>
        <taxon>Agaricomycetidae</taxon>
        <taxon>Agaricales</taxon>
        <taxon>Marasmiineae</taxon>
        <taxon>Mycenaceae</taxon>
        <taxon>Favolaschia</taxon>
    </lineage>
</organism>
<name>A0AAV9ZZW4_9AGAR</name>
<dbReference type="PANTHER" id="PTHR33096">
    <property type="entry name" value="CXC2 DOMAIN-CONTAINING PROTEIN"/>
    <property type="match status" value="1"/>
</dbReference>
<comment type="caution">
    <text evidence="3">The sequence shown here is derived from an EMBL/GenBank/DDBJ whole genome shotgun (WGS) entry which is preliminary data.</text>
</comment>
<feature type="compositionally biased region" description="Polar residues" evidence="1">
    <location>
        <begin position="1"/>
        <end position="11"/>
    </location>
</feature>
<feature type="compositionally biased region" description="Basic and acidic residues" evidence="1">
    <location>
        <begin position="29"/>
        <end position="42"/>
    </location>
</feature>
<dbReference type="InterPro" id="IPR040521">
    <property type="entry name" value="KDZ"/>
</dbReference>
<sequence>MPSLNSLNISPTRAPRGSRNSDDSSFVEYEVRRGDTTRDTRISASLDGRRIVRESTHTPVKRRRLEPSQLEDPLAAWVPLRNEEGIAAAGADEDAETGDKRKRYESSDEPMKQWRPYIAKFLDEILRVEGSGMGNCACCGRGWVPNARRLRCAQCGVFAQCEGCMLGHGGWPCPHPAGRARNMVVVDFPYIHKITFQYCGCDAADDATNIEQLLRNRWYPATTVDPGTCATFATLETFRLLNVVGNLNVQDFVKTMERRTDATRVGAVPDRYKAVGLMTRQWAFLKRLNRLGRGHDERGVSGTRNGELAVLCWACPHDGVNLPLNWREVAPEFQFLYMLIIAVDANFRLRHRLRPNERDDPPLGSGWGYMQEEEPYKAHLRNYVEEKDVSTCIAFQALLKKNTRVTTGLRCSGVGGVVCARHELLRPQGLGDLQKGERYSNMDYIVLASILGITLLWLAISYDVACQWRVNFRERMEDMPEHLQLDLAQIAVLFALPVWHASAHERKCQTQNSLTYTRGVGRTDGEGIERFWSRLIAIAWATRVMGRGGREDAMEDKVDHENFEKNIGQVTALPRKLVVAIDERDSQVAAFAQVDATLEDDVRAEWQSMIEAWEADRERKNPYESMDKRQEGVSESAIRLELAKEELEEASLGTGRLHGTSASSFLVMGLQLEQQQFRIRREISLRSLLIGDQTERIAELRRAFFVKLRKFRRLQAVHMPGAVEQIAEDEEGRDCDAPAPQAEDVRIYLPSGISDARRADCAPDLIEKERRLRVGQLGDWVAKLRRGLLSRRHLWDWREENVGQRAGTRPATLAQRVQGSIDEAAKRYRASRAALFALGGDEACEEWPELRDEDLRVDEEREADAAARQKLSNVDRSSRESRKSRRARRPVSEKRVMSWIWTWGGAPEEEEEELREAVRIEWSRAKARRDRWVEEVQHLREEMRRVLRFLQWKALWWEERSSVQREVRADILAGLRAYAARQAASCREISRRFKSAWDASASDAVRAAIAEDEAEREAPTLGAEGEDIILD</sequence>
<dbReference type="Proteomes" id="UP001362999">
    <property type="component" value="Unassembled WGS sequence"/>
</dbReference>
<dbReference type="AlphaFoldDB" id="A0AAV9ZZW4"/>
<feature type="region of interest" description="Disordered" evidence="1">
    <location>
        <begin position="1"/>
        <end position="42"/>
    </location>
</feature>
<feature type="region of interest" description="Disordered" evidence="1">
    <location>
        <begin position="86"/>
        <end position="109"/>
    </location>
</feature>
<dbReference type="Pfam" id="PF18803">
    <property type="entry name" value="CxC2"/>
    <property type="match status" value="1"/>
</dbReference>
<dbReference type="PANTHER" id="PTHR33096:SF1">
    <property type="entry name" value="CXC1-LIKE CYSTEINE CLUSTER ASSOCIATED WITH KDZ TRANSPOSASES DOMAIN-CONTAINING PROTEIN"/>
    <property type="match status" value="1"/>
</dbReference>
<reference evidence="3 4" key="1">
    <citation type="journal article" date="2024" name="J Genomics">
        <title>Draft genome sequencing and assembly of Favolaschia claudopus CIRM-BRFM 2984 isolated from oak limbs.</title>
        <authorList>
            <person name="Navarro D."/>
            <person name="Drula E."/>
            <person name="Chaduli D."/>
            <person name="Cazenave R."/>
            <person name="Ahrendt S."/>
            <person name="Wang J."/>
            <person name="Lipzen A."/>
            <person name="Daum C."/>
            <person name="Barry K."/>
            <person name="Grigoriev I.V."/>
            <person name="Favel A."/>
            <person name="Rosso M.N."/>
            <person name="Martin F."/>
        </authorList>
    </citation>
    <scope>NUCLEOTIDE SEQUENCE [LARGE SCALE GENOMIC DNA]</scope>
    <source>
        <strain evidence="3 4">CIRM-BRFM 2984</strain>
    </source>
</reference>
<evidence type="ECO:0000256" key="1">
    <source>
        <dbReference type="SAM" id="MobiDB-lite"/>
    </source>
</evidence>
<dbReference type="Pfam" id="PF18758">
    <property type="entry name" value="KDZ"/>
    <property type="match status" value="1"/>
</dbReference>
<feature type="region of interest" description="Disordered" evidence="1">
    <location>
        <begin position="866"/>
        <end position="887"/>
    </location>
</feature>
<feature type="domain" description="CxC2-like cysteine cluster KDZ transposase-associated" evidence="2">
    <location>
        <begin position="165"/>
        <end position="263"/>
    </location>
</feature>
<dbReference type="EMBL" id="JAWWNJ010000096">
    <property type="protein sequence ID" value="KAK6996601.1"/>
    <property type="molecule type" value="Genomic_DNA"/>
</dbReference>
<evidence type="ECO:0000313" key="4">
    <source>
        <dbReference type="Proteomes" id="UP001362999"/>
    </source>
</evidence>
<dbReference type="InterPro" id="IPR041457">
    <property type="entry name" value="CxC2_KDZ-assoc"/>
</dbReference>
<accession>A0AAV9ZZW4</accession>
<feature type="compositionally biased region" description="Basic and acidic residues" evidence="1">
    <location>
        <begin position="97"/>
        <end position="109"/>
    </location>
</feature>
<evidence type="ECO:0000259" key="2">
    <source>
        <dbReference type="Pfam" id="PF18803"/>
    </source>
</evidence>
<keyword evidence="4" id="KW-1185">Reference proteome</keyword>
<proteinExistence type="predicted"/>
<evidence type="ECO:0000313" key="3">
    <source>
        <dbReference type="EMBL" id="KAK6996601.1"/>
    </source>
</evidence>
<gene>
    <name evidence="3" type="ORF">R3P38DRAFT_2565252</name>
</gene>
<protein>
    <submittedName>
        <fullName evidence="3">CxC2 domain-containing protein</fullName>
    </submittedName>
</protein>